<dbReference type="PANTHER" id="PTHR33993">
    <property type="entry name" value="GLYOXALASE-RELATED"/>
    <property type="match status" value="1"/>
</dbReference>
<dbReference type="STRING" id="1798374.A2Z33_06485"/>
<organism evidence="2 3">
    <name type="scientific">Candidatus Gottesmanbacteria bacterium RBG_16_52_11</name>
    <dbReference type="NCBI Taxonomy" id="1798374"/>
    <lineage>
        <taxon>Bacteria</taxon>
        <taxon>Candidatus Gottesmaniibacteriota</taxon>
    </lineage>
</organism>
<evidence type="ECO:0000313" key="3">
    <source>
        <dbReference type="Proteomes" id="UP000178448"/>
    </source>
</evidence>
<sequence>MIKGIETVLLFSSDAKKLAAFYRNDVGLKQTYEAEMGDANLFGFEWKGSASLSIMDHSEVRGKNKTPERFMVNFEVDDIEKELKRLRRAKVRIITGPYHIEEYGLVATLEDPDGNYFQFVQTRPVK</sequence>
<feature type="domain" description="VOC" evidence="1">
    <location>
        <begin position="4"/>
        <end position="122"/>
    </location>
</feature>
<dbReference type="PROSITE" id="PS51819">
    <property type="entry name" value="VOC"/>
    <property type="match status" value="1"/>
</dbReference>
<dbReference type="PANTHER" id="PTHR33993:SF14">
    <property type="entry name" value="GB|AAF24581.1"/>
    <property type="match status" value="1"/>
</dbReference>
<dbReference type="AlphaFoldDB" id="A0A1F5YY74"/>
<protein>
    <recommendedName>
        <fullName evidence="1">VOC domain-containing protein</fullName>
    </recommendedName>
</protein>
<dbReference type="Gene3D" id="3.10.180.10">
    <property type="entry name" value="2,3-Dihydroxybiphenyl 1,2-Dioxygenase, domain 1"/>
    <property type="match status" value="1"/>
</dbReference>
<comment type="caution">
    <text evidence="2">The sequence shown here is derived from an EMBL/GenBank/DDBJ whole genome shotgun (WGS) entry which is preliminary data.</text>
</comment>
<reference evidence="2 3" key="1">
    <citation type="journal article" date="2016" name="Nat. Commun.">
        <title>Thousands of microbial genomes shed light on interconnected biogeochemical processes in an aquifer system.</title>
        <authorList>
            <person name="Anantharaman K."/>
            <person name="Brown C.T."/>
            <person name="Hug L.A."/>
            <person name="Sharon I."/>
            <person name="Castelle C.J."/>
            <person name="Probst A.J."/>
            <person name="Thomas B.C."/>
            <person name="Singh A."/>
            <person name="Wilkins M.J."/>
            <person name="Karaoz U."/>
            <person name="Brodie E.L."/>
            <person name="Williams K.H."/>
            <person name="Hubbard S.S."/>
            <person name="Banfield J.F."/>
        </authorList>
    </citation>
    <scope>NUCLEOTIDE SEQUENCE [LARGE SCALE GENOMIC DNA]</scope>
</reference>
<dbReference type="EMBL" id="MFJD01000001">
    <property type="protein sequence ID" value="OGG04917.1"/>
    <property type="molecule type" value="Genomic_DNA"/>
</dbReference>
<proteinExistence type="predicted"/>
<dbReference type="SUPFAM" id="SSF54593">
    <property type="entry name" value="Glyoxalase/Bleomycin resistance protein/Dihydroxybiphenyl dioxygenase"/>
    <property type="match status" value="1"/>
</dbReference>
<dbReference type="InterPro" id="IPR029068">
    <property type="entry name" value="Glyas_Bleomycin-R_OHBP_Dase"/>
</dbReference>
<dbReference type="Proteomes" id="UP000178448">
    <property type="component" value="Unassembled WGS sequence"/>
</dbReference>
<evidence type="ECO:0000259" key="1">
    <source>
        <dbReference type="PROSITE" id="PS51819"/>
    </source>
</evidence>
<dbReference type="InterPro" id="IPR004360">
    <property type="entry name" value="Glyas_Fos-R_dOase_dom"/>
</dbReference>
<dbReference type="Pfam" id="PF00903">
    <property type="entry name" value="Glyoxalase"/>
    <property type="match status" value="1"/>
</dbReference>
<dbReference type="InterPro" id="IPR037523">
    <property type="entry name" value="VOC_core"/>
</dbReference>
<dbReference type="InterPro" id="IPR052164">
    <property type="entry name" value="Anthracycline_SecMetBiosynth"/>
</dbReference>
<name>A0A1F5YY74_9BACT</name>
<accession>A0A1F5YY74</accession>
<gene>
    <name evidence="2" type="ORF">A2Z33_06485</name>
</gene>
<evidence type="ECO:0000313" key="2">
    <source>
        <dbReference type="EMBL" id="OGG04917.1"/>
    </source>
</evidence>